<keyword evidence="1" id="KW-0677">Repeat</keyword>
<dbReference type="InterPro" id="IPR051067">
    <property type="entry name" value="NHER"/>
</dbReference>
<evidence type="ECO:0000259" key="2">
    <source>
        <dbReference type="PROSITE" id="PS50106"/>
    </source>
</evidence>
<dbReference type="InterPro" id="IPR036034">
    <property type="entry name" value="PDZ_sf"/>
</dbReference>
<dbReference type="CDD" id="cd06768">
    <property type="entry name" value="PDZ_NHERF-like"/>
    <property type="match status" value="1"/>
</dbReference>
<dbReference type="Gene3D" id="2.30.42.10">
    <property type="match status" value="1"/>
</dbReference>
<accession>A0A914CZ61</accession>
<keyword evidence="3" id="KW-1185">Reference proteome</keyword>
<dbReference type="GO" id="GO:0016324">
    <property type="term" value="C:apical plasma membrane"/>
    <property type="evidence" value="ECO:0007669"/>
    <property type="project" value="TreeGrafter"/>
</dbReference>
<feature type="domain" description="PDZ" evidence="2">
    <location>
        <begin position="14"/>
        <end position="96"/>
    </location>
</feature>
<dbReference type="SUPFAM" id="SSF50156">
    <property type="entry name" value="PDZ domain-like"/>
    <property type="match status" value="1"/>
</dbReference>
<dbReference type="InterPro" id="IPR001478">
    <property type="entry name" value="PDZ"/>
</dbReference>
<evidence type="ECO:0000313" key="4">
    <source>
        <dbReference type="WBParaSite" id="ACRNAN_scaffold16608.g20749.t1"/>
    </source>
</evidence>
<dbReference type="SMART" id="SM00228">
    <property type="entry name" value="PDZ"/>
    <property type="match status" value="1"/>
</dbReference>
<dbReference type="GO" id="GO:0072659">
    <property type="term" value="P:protein localization to plasma membrane"/>
    <property type="evidence" value="ECO:0007669"/>
    <property type="project" value="TreeGrafter"/>
</dbReference>
<dbReference type="AlphaFoldDB" id="A0A914CZ61"/>
<dbReference type="Pfam" id="PF00595">
    <property type="entry name" value="PDZ"/>
    <property type="match status" value="1"/>
</dbReference>
<protein>
    <submittedName>
        <fullName evidence="4">PDZ domain-containing protein</fullName>
    </submittedName>
</protein>
<organism evidence="3 4">
    <name type="scientific">Acrobeloides nanus</name>
    <dbReference type="NCBI Taxonomy" id="290746"/>
    <lineage>
        <taxon>Eukaryota</taxon>
        <taxon>Metazoa</taxon>
        <taxon>Ecdysozoa</taxon>
        <taxon>Nematoda</taxon>
        <taxon>Chromadorea</taxon>
        <taxon>Rhabditida</taxon>
        <taxon>Tylenchina</taxon>
        <taxon>Cephalobomorpha</taxon>
        <taxon>Cephaloboidea</taxon>
        <taxon>Cephalobidae</taxon>
        <taxon>Acrobeloides</taxon>
    </lineage>
</organism>
<dbReference type="PROSITE" id="PS50106">
    <property type="entry name" value="PDZ"/>
    <property type="match status" value="1"/>
</dbReference>
<dbReference type="PANTHER" id="PTHR14191:SF3">
    <property type="entry name" value="NA(+)_H(+) EXCHANGE REGULATORY COFACTOR-LIKE PROTEIN NRFL-1"/>
    <property type="match status" value="1"/>
</dbReference>
<name>A0A914CZ61_9BILA</name>
<dbReference type="Proteomes" id="UP000887540">
    <property type="component" value="Unplaced"/>
</dbReference>
<proteinExistence type="predicted"/>
<dbReference type="GO" id="GO:0043495">
    <property type="term" value="F:protein-membrane adaptor activity"/>
    <property type="evidence" value="ECO:0007669"/>
    <property type="project" value="TreeGrafter"/>
</dbReference>
<sequence>MASQKLPVDAPSPRLCLVRKTYDDQEYGFNLHAEKGKGQFIGAVDAGSIAELAGLKPGDRIFAVNGFNIIGVSHKEVVSKIKSDPQQCELLVISEEGADWYERNNIPINMSLSNIIRPCKEEVFFGV</sequence>
<reference evidence="4" key="1">
    <citation type="submission" date="2022-11" db="UniProtKB">
        <authorList>
            <consortium name="WormBaseParasite"/>
        </authorList>
    </citation>
    <scope>IDENTIFICATION</scope>
</reference>
<evidence type="ECO:0000313" key="3">
    <source>
        <dbReference type="Proteomes" id="UP000887540"/>
    </source>
</evidence>
<dbReference type="WBParaSite" id="ACRNAN_scaffold16608.g20749.t1">
    <property type="protein sequence ID" value="ACRNAN_scaffold16608.g20749.t1"/>
    <property type="gene ID" value="ACRNAN_scaffold16608.g20749"/>
</dbReference>
<dbReference type="PANTHER" id="PTHR14191">
    <property type="entry name" value="PDZ DOMAIN CONTAINING PROTEIN"/>
    <property type="match status" value="1"/>
</dbReference>
<evidence type="ECO:0000256" key="1">
    <source>
        <dbReference type="ARBA" id="ARBA00022737"/>
    </source>
</evidence>